<dbReference type="Pfam" id="PF09394">
    <property type="entry name" value="Inhibitor_I42"/>
    <property type="match status" value="1"/>
</dbReference>
<proteinExistence type="predicted"/>
<sequence>MTETHKAAALITLGAADHGSTVQLTVGDLLEVVLEGNPSTGYMWTLAPDSGVLLAQQGQATFQPNSGALGSGSMMTWRFQAIAHGEMLLKLRYQRSFEPDKAPLKQFAANLTIKQ</sequence>
<dbReference type="EMBL" id="FNQP01000005">
    <property type="protein sequence ID" value="SEA24744.1"/>
    <property type="molecule type" value="Genomic_DNA"/>
</dbReference>
<dbReference type="InterPro" id="IPR036331">
    <property type="entry name" value="Chagasin-like_sf"/>
</dbReference>
<evidence type="ECO:0000313" key="4">
    <source>
        <dbReference type="EMBL" id="SEA24744.1"/>
    </source>
</evidence>
<organism evidence="4 5">
    <name type="scientific">Thiothrix caldifontis</name>
    <dbReference type="NCBI Taxonomy" id="525918"/>
    <lineage>
        <taxon>Bacteria</taxon>
        <taxon>Pseudomonadati</taxon>
        <taxon>Pseudomonadota</taxon>
        <taxon>Gammaproteobacteria</taxon>
        <taxon>Thiotrichales</taxon>
        <taxon>Thiotrichaceae</taxon>
        <taxon>Thiothrix</taxon>
    </lineage>
</organism>
<name>A0A1H3ZNB1_9GAMM</name>
<dbReference type="InterPro" id="IPR018990">
    <property type="entry name" value="Prot_inh_I42_chagasin"/>
</dbReference>
<evidence type="ECO:0000256" key="1">
    <source>
        <dbReference type="ARBA" id="ARBA00022690"/>
    </source>
</evidence>
<gene>
    <name evidence="4" type="ORF">SAMN05660964_01228</name>
</gene>
<keyword evidence="2" id="KW-0789">Thiol protease inhibitor</keyword>
<keyword evidence="1" id="KW-0646">Protease inhibitor</keyword>
<dbReference type="PANTHER" id="PTHR36530">
    <property type="entry name" value="INHIBITOR OF CYSTEINE PEPTIDASE"/>
    <property type="match status" value="1"/>
</dbReference>
<dbReference type="Gene3D" id="2.60.40.2020">
    <property type="match status" value="1"/>
</dbReference>
<evidence type="ECO:0000313" key="5">
    <source>
        <dbReference type="Proteomes" id="UP000199397"/>
    </source>
</evidence>
<dbReference type="RefSeq" id="WP_175517854.1">
    <property type="nucleotide sequence ID" value="NZ_FNQP01000005.1"/>
</dbReference>
<keyword evidence="5" id="KW-1185">Reference proteome</keyword>
<accession>A0A1H3ZNB1</accession>
<protein>
    <submittedName>
        <fullName evidence="4">Inhibitor of cysteine peptidase</fullName>
    </submittedName>
</protein>
<dbReference type="SUPFAM" id="SSF141066">
    <property type="entry name" value="ICP-like"/>
    <property type="match status" value="1"/>
</dbReference>
<dbReference type="AlphaFoldDB" id="A0A1H3ZNB1"/>
<dbReference type="Proteomes" id="UP000199397">
    <property type="component" value="Unassembled WGS sequence"/>
</dbReference>
<dbReference type="InterPro" id="IPR052781">
    <property type="entry name" value="Cys_protease_inhibitor_I42"/>
</dbReference>
<dbReference type="GO" id="GO:0004869">
    <property type="term" value="F:cysteine-type endopeptidase inhibitor activity"/>
    <property type="evidence" value="ECO:0007669"/>
    <property type="project" value="UniProtKB-KW"/>
</dbReference>
<feature type="domain" description="Proteinase inhibitor I42 chagasin" evidence="3">
    <location>
        <begin position="24"/>
        <end position="109"/>
    </location>
</feature>
<evidence type="ECO:0000259" key="3">
    <source>
        <dbReference type="Pfam" id="PF09394"/>
    </source>
</evidence>
<reference evidence="4 5" key="1">
    <citation type="submission" date="2016-10" db="EMBL/GenBank/DDBJ databases">
        <authorList>
            <person name="de Groot N.N."/>
        </authorList>
    </citation>
    <scope>NUCLEOTIDE SEQUENCE [LARGE SCALE GENOMIC DNA]</scope>
    <source>
        <strain evidence="4 5">DSM 21228</strain>
    </source>
</reference>
<dbReference type="STRING" id="525918.SAMN05660964_01228"/>
<dbReference type="PANTHER" id="PTHR36530:SF1">
    <property type="entry name" value="AMOEBIASIN-1"/>
    <property type="match status" value="1"/>
</dbReference>
<evidence type="ECO:0000256" key="2">
    <source>
        <dbReference type="ARBA" id="ARBA00022704"/>
    </source>
</evidence>